<comment type="caution">
    <text evidence="2">The sequence shown here is derived from an EMBL/GenBank/DDBJ whole genome shotgun (WGS) entry which is preliminary data.</text>
</comment>
<proteinExistence type="predicted"/>
<gene>
    <name evidence="2" type="ORF">GN958_ATG01875</name>
</gene>
<evidence type="ECO:0000256" key="1">
    <source>
        <dbReference type="SAM" id="MobiDB-lite"/>
    </source>
</evidence>
<sequence>MFADVFLARPAEPLAPNRNHYPELEEEETRRMLQLFLTDIQEETANARKWRARMLDLTRIIYKSRKSLKETLEFTEQAARVKPKATTNPWLEKLVLPSEKTRGSKSSCYPQRRTRKMTK</sequence>
<protein>
    <submittedName>
        <fullName evidence="2">Uncharacterized protein</fullName>
    </submittedName>
</protein>
<evidence type="ECO:0000313" key="2">
    <source>
        <dbReference type="EMBL" id="KAF4148959.1"/>
    </source>
</evidence>
<organism evidence="2 3">
    <name type="scientific">Phytophthora infestans</name>
    <name type="common">Potato late blight agent</name>
    <name type="synonym">Botrytis infestans</name>
    <dbReference type="NCBI Taxonomy" id="4787"/>
    <lineage>
        <taxon>Eukaryota</taxon>
        <taxon>Sar</taxon>
        <taxon>Stramenopiles</taxon>
        <taxon>Oomycota</taxon>
        <taxon>Peronosporomycetes</taxon>
        <taxon>Peronosporales</taxon>
        <taxon>Peronosporaceae</taxon>
        <taxon>Phytophthora</taxon>
    </lineage>
</organism>
<feature type="region of interest" description="Disordered" evidence="1">
    <location>
        <begin position="95"/>
        <end position="119"/>
    </location>
</feature>
<accession>A0A8S9VCM8</accession>
<name>A0A8S9VCM8_PHYIN</name>
<reference evidence="2" key="1">
    <citation type="submission" date="2020-03" db="EMBL/GenBank/DDBJ databases">
        <title>Hybrid Assembly of Korean Phytophthora infestans isolates.</title>
        <authorList>
            <person name="Prokchorchik M."/>
            <person name="Lee Y."/>
            <person name="Seo J."/>
            <person name="Cho J.-H."/>
            <person name="Park Y.-E."/>
            <person name="Jang D.-C."/>
            <person name="Im J.-S."/>
            <person name="Choi J.-G."/>
            <person name="Park H.-J."/>
            <person name="Lee G.-B."/>
            <person name="Lee Y.-G."/>
            <person name="Hong S.-Y."/>
            <person name="Cho K."/>
            <person name="Sohn K.H."/>
        </authorList>
    </citation>
    <scope>NUCLEOTIDE SEQUENCE</scope>
    <source>
        <strain evidence="2">KR_2_A2</strain>
    </source>
</reference>
<dbReference type="EMBL" id="JAACNO010000207">
    <property type="protein sequence ID" value="KAF4148959.1"/>
    <property type="molecule type" value="Genomic_DNA"/>
</dbReference>
<evidence type="ECO:0000313" key="3">
    <source>
        <dbReference type="Proteomes" id="UP000704712"/>
    </source>
</evidence>
<dbReference type="AlphaFoldDB" id="A0A8S9VCM8"/>
<dbReference type="Proteomes" id="UP000704712">
    <property type="component" value="Unassembled WGS sequence"/>
</dbReference>